<accession>A0A7J5XGN7</accession>
<protein>
    <submittedName>
        <fullName evidence="1">Uncharacterized protein</fullName>
    </submittedName>
</protein>
<name>A0A7J5XGN7_DISMA</name>
<proteinExistence type="predicted"/>
<organism evidence="1 2">
    <name type="scientific">Dissostichus mawsoni</name>
    <name type="common">Antarctic cod</name>
    <dbReference type="NCBI Taxonomy" id="36200"/>
    <lineage>
        <taxon>Eukaryota</taxon>
        <taxon>Metazoa</taxon>
        <taxon>Chordata</taxon>
        <taxon>Craniata</taxon>
        <taxon>Vertebrata</taxon>
        <taxon>Euteleostomi</taxon>
        <taxon>Actinopterygii</taxon>
        <taxon>Neopterygii</taxon>
        <taxon>Teleostei</taxon>
        <taxon>Neoteleostei</taxon>
        <taxon>Acanthomorphata</taxon>
        <taxon>Eupercaria</taxon>
        <taxon>Perciformes</taxon>
        <taxon>Notothenioidei</taxon>
        <taxon>Nototheniidae</taxon>
        <taxon>Dissostichus</taxon>
    </lineage>
</organism>
<dbReference type="EMBL" id="JAAKFY010000024">
    <property type="protein sequence ID" value="KAF3836242.1"/>
    <property type="molecule type" value="Genomic_DNA"/>
</dbReference>
<evidence type="ECO:0000313" key="1">
    <source>
        <dbReference type="EMBL" id="KAF3836242.1"/>
    </source>
</evidence>
<dbReference type="AlphaFoldDB" id="A0A7J5XGN7"/>
<evidence type="ECO:0000313" key="2">
    <source>
        <dbReference type="Proteomes" id="UP000518266"/>
    </source>
</evidence>
<gene>
    <name evidence="1" type="ORF">F7725_028800</name>
</gene>
<keyword evidence="2" id="KW-1185">Reference proteome</keyword>
<feature type="non-terminal residue" evidence="1">
    <location>
        <position position="1"/>
    </location>
</feature>
<dbReference type="Proteomes" id="UP000518266">
    <property type="component" value="Unassembled WGS sequence"/>
</dbReference>
<reference evidence="1 2" key="1">
    <citation type="submission" date="2020-03" db="EMBL/GenBank/DDBJ databases">
        <title>Dissostichus mawsoni Genome sequencing and assembly.</title>
        <authorList>
            <person name="Park H."/>
        </authorList>
    </citation>
    <scope>NUCLEOTIDE SEQUENCE [LARGE SCALE GENOMIC DNA]</scope>
    <source>
        <strain evidence="1">DM0001</strain>
        <tissue evidence="1">Muscle</tissue>
    </source>
</reference>
<sequence length="91" mass="10276">MSPACNPPVMWRPWASLDVEENPIPEDVFSYGIYLWLRQHEDHNVKGICIQSAAVQPEASELTVLQAFKLQDVLSPFVFVLLSLGAVTHQR</sequence>
<comment type="caution">
    <text evidence="1">The sequence shown here is derived from an EMBL/GenBank/DDBJ whole genome shotgun (WGS) entry which is preliminary data.</text>
</comment>